<dbReference type="AlphaFoldDB" id="A0A511T196"/>
<evidence type="ECO:0000313" key="2">
    <source>
        <dbReference type="EMBL" id="GEN07929.1"/>
    </source>
</evidence>
<evidence type="ECO:0000313" key="3">
    <source>
        <dbReference type="Proteomes" id="UP000321514"/>
    </source>
</evidence>
<accession>A0A511T196</accession>
<reference evidence="2 3" key="1">
    <citation type="submission" date="2019-07" db="EMBL/GenBank/DDBJ databases">
        <title>Whole genome shotgun sequence of Myxococcus fulvus NBRC 100333.</title>
        <authorList>
            <person name="Hosoyama A."/>
            <person name="Uohara A."/>
            <person name="Ohji S."/>
            <person name="Ichikawa N."/>
        </authorList>
    </citation>
    <scope>NUCLEOTIDE SEQUENCE [LARGE SCALE GENOMIC DNA]</scope>
    <source>
        <strain evidence="2 3">NBRC 100333</strain>
    </source>
</reference>
<proteinExistence type="predicted"/>
<sequence length="126" mass="14128">MFDARDQRGEALMAEKAGEDKARGSRARGQTAVTTRRTQPMEGEDRGSLALRRPTSEYRAAAEEQAARVREEIEAALLVARDTREAIERRIADELHAPPGSFRARAQQQKPKQRRTAARKKKSQAS</sequence>
<protein>
    <submittedName>
        <fullName evidence="2">Uncharacterized protein</fullName>
    </submittedName>
</protein>
<feature type="region of interest" description="Disordered" evidence="1">
    <location>
        <begin position="1"/>
        <end position="63"/>
    </location>
</feature>
<feature type="region of interest" description="Disordered" evidence="1">
    <location>
        <begin position="92"/>
        <end position="126"/>
    </location>
</feature>
<comment type="caution">
    <text evidence="2">The sequence shown here is derived from an EMBL/GenBank/DDBJ whole genome shotgun (WGS) entry which is preliminary data.</text>
</comment>
<feature type="compositionally biased region" description="Basic and acidic residues" evidence="1">
    <location>
        <begin position="54"/>
        <end position="63"/>
    </location>
</feature>
<organism evidence="2 3">
    <name type="scientific">Myxococcus fulvus</name>
    <dbReference type="NCBI Taxonomy" id="33"/>
    <lineage>
        <taxon>Bacteria</taxon>
        <taxon>Pseudomonadati</taxon>
        <taxon>Myxococcota</taxon>
        <taxon>Myxococcia</taxon>
        <taxon>Myxococcales</taxon>
        <taxon>Cystobacterineae</taxon>
        <taxon>Myxococcaceae</taxon>
        <taxon>Myxococcus</taxon>
    </lineage>
</organism>
<dbReference type="Proteomes" id="UP000321514">
    <property type="component" value="Unassembled WGS sequence"/>
</dbReference>
<name>A0A511T196_MYXFU</name>
<gene>
    <name evidence="2" type="ORF">MFU01_29660</name>
</gene>
<evidence type="ECO:0000256" key="1">
    <source>
        <dbReference type="SAM" id="MobiDB-lite"/>
    </source>
</evidence>
<dbReference type="EMBL" id="BJXR01000026">
    <property type="protein sequence ID" value="GEN07929.1"/>
    <property type="molecule type" value="Genomic_DNA"/>
</dbReference>
<feature type="compositionally biased region" description="Basic residues" evidence="1">
    <location>
        <begin position="111"/>
        <end position="126"/>
    </location>
</feature>